<feature type="transmembrane region" description="Helical" evidence="1">
    <location>
        <begin position="12"/>
        <end position="32"/>
    </location>
</feature>
<dbReference type="KEGG" id="csph:CSPHI_10690"/>
<dbReference type="Proteomes" id="UP000185469">
    <property type="component" value="Chromosome"/>
</dbReference>
<gene>
    <name evidence="2" type="ORF">CSPHI_10690</name>
</gene>
<feature type="transmembrane region" description="Helical" evidence="1">
    <location>
        <begin position="44"/>
        <end position="63"/>
    </location>
</feature>
<keyword evidence="1" id="KW-1133">Transmembrane helix</keyword>
<keyword evidence="1" id="KW-0472">Membrane</keyword>
<accession>A0A1L7CZR9</accession>
<dbReference type="EMBL" id="CP009248">
    <property type="protein sequence ID" value="APT91379.1"/>
    <property type="molecule type" value="Genomic_DNA"/>
</dbReference>
<keyword evidence="1" id="KW-0812">Transmembrane</keyword>
<protein>
    <submittedName>
        <fullName evidence="2">Uncharacterized protein</fullName>
    </submittedName>
</protein>
<dbReference type="AlphaFoldDB" id="A0A1L7CZR9"/>
<reference evidence="2 3" key="1">
    <citation type="submission" date="2014-08" db="EMBL/GenBank/DDBJ databases">
        <title>Complete genome sequence of Corynebacterium sphenisci CECT 5990(T) (=DSM 44792(T)), isolated from healthy wild penguins.</title>
        <authorList>
            <person name="Ruckert C."/>
            <person name="Albersmeier A."/>
            <person name="Winkler A."/>
            <person name="Kalinowski J."/>
        </authorList>
    </citation>
    <scope>NUCLEOTIDE SEQUENCE [LARGE SCALE GENOMIC DNA]</scope>
    <source>
        <strain evidence="2 3">DSM 44792</strain>
    </source>
</reference>
<keyword evidence="3" id="KW-1185">Reference proteome</keyword>
<organism evidence="2 3">
    <name type="scientific">Corynebacterium sphenisci DSM 44792</name>
    <dbReference type="NCBI Taxonomy" id="1437874"/>
    <lineage>
        <taxon>Bacteria</taxon>
        <taxon>Bacillati</taxon>
        <taxon>Actinomycetota</taxon>
        <taxon>Actinomycetes</taxon>
        <taxon>Mycobacteriales</taxon>
        <taxon>Corynebacteriaceae</taxon>
        <taxon>Corynebacterium</taxon>
    </lineage>
</organism>
<evidence type="ECO:0000313" key="2">
    <source>
        <dbReference type="EMBL" id="APT91379.1"/>
    </source>
</evidence>
<evidence type="ECO:0000313" key="3">
    <source>
        <dbReference type="Proteomes" id="UP000185469"/>
    </source>
</evidence>
<proteinExistence type="predicted"/>
<sequence>MTRKSLSTTIGLEIAGFIVAAIITATCLILAFQSLRLFEPPESIAGTVVFGLGGATPIVLGFLRYRRSPDHDDPPWPLGGQPEA</sequence>
<evidence type="ECO:0000256" key="1">
    <source>
        <dbReference type="SAM" id="Phobius"/>
    </source>
</evidence>
<name>A0A1L7CZR9_9CORY</name>